<evidence type="ECO:0000313" key="4">
    <source>
        <dbReference type="EMBL" id="KAF4622050.1"/>
    </source>
</evidence>
<evidence type="ECO:0000256" key="1">
    <source>
        <dbReference type="ARBA" id="ARBA00023002"/>
    </source>
</evidence>
<keyword evidence="1" id="KW-0560">Oxidoreductase</keyword>
<dbReference type="SUPFAM" id="SSF51735">
    <property type="entry name" value="NAD(P)-binding Rossmann-fold domains"/>
    <property type="match status" value="1"/>
</dbReference>
<dbReference type="PANTHER" id="PTHR11133:SF23">
    <property type="entry name" value="SACCHAROPINE DEHYDROGENASE [NAD(+), L-LYSINE-FORMING]"/>
    <property type="match status" value="1"/>
</dbReference>
<dbReference type="Pfam" id="PF05222">
    <property type="entry name" value="AlaDh_PNT_N"/>
    <property type="match status" value="1"/>
</dbReference>
<dbReference type="InterPro" id="IPR007886">
    <property type="entry name" value="AlaDH/PNT_N"/>
</dbReference>
<protein>
    <recommendedName>
        <fullName evidence="3">Alanine dehydrogenase/pyridine nucleotide transhydrogenase N-terminal domain-containing protein</fullName>
    </recommendedName>
</protein>
<dbReference type="InterPro" id="IPR032095">
    <property type="entry name" value="Sacchrp_dh-like_C"/>
</dbReference>
<feature type="domain" description="Alanine dehydrogenase/pyridine nucleotide transhydrogenase N-terminal" evidence="3">
    <location>
        <begin position="27"/>
        <end position="173"/>
    </location>
</feature>
<dbReference type="AlphaFoldDB" id="A0A8H4VVP5"/>
<dbReference type="InterPro" id="IPR005097">
    <property type="entry name" value="Sacchrp_dh_NADP-bd"/>
</dbReference>
<comment type="caution">
    <text evidence="4">The sequence shown here is derived from an EMBL/GenBank/DDBJ whole genome shotgun (WGS) entry which is preliminary data.</text>
</comment>
<keyword evidence="5" id="KW-1185">Reference proteome</keyword>
<dbReference type="GO" id="GO:0005737">
    <property type="term" value="C:cytoplasm"/>
    <property type="evidence" value="ECO:0007669"/>
    <property type="project" value="TreeGrafter"/>
</dbReference>
<dbReference type="InterPro" id="IPR051168">
    <property type="entry name" value="AASS"/>
</dbReference>
<dbReference type="PANTHER" id="PTHR11133">
    <property type="entry name" value="SACCHAROPINE DEHYDROGENASE"/>
    <property type="match status" value="1"/>
</dbReference>
<dbReference type="SUPFAM" id="SSF52283">
    <property type="entry name" value="Formate/glycerate dehydrogenase catalytic domain-like"/>
    <property type="match status" value="1"/>
</dbReference>
<dbReference type="GO" id="GO:0004753">
    <property type="term" value="F:saccharopine dehydrogenase activity"/>
    <property type="evidence" value="ECO:0007669"/>
    <property type="project" value="TreeGrafter"/>
</dbReference>
<evidence type="ECO:0000256" key="2">
    <source>
        <dbReference type="ARBA" id="ARBA00023154"/>
    </source>
</evidence>
<name>A0A8H4VVP5_9AGAR</name>
<dbReference type="InterPro" id="IPR036291">
    <property type="entry name" value="NAD(P)-bd_dom_sf"/>
</dbReference>
<accession>A0A8H4VVP5</accession>
<keyword evidence="2" id="KW-0028">Amino-acid biosynthesis</keyword>
<dbReference type="Proteomes" id="UP000521872">
    <property type="component" value="Unassembled WGS sequence"/>
</dbReference>
<reference evidence="4 5" key="1">
    <citation type="submission" date="2019-12" db="EMBL/GenBank/DDBJ databases">
        <authorList>
            <person name="Floudas D."/>
            <person name="Bentzer J."/>
            <person name="Ahren D."/>
            <person name="Johansson T."/>
            <person name="Persson P."/>
            <person name="Tunlid A."/>
        </authorList>
    </citation>
    <scope>NUCLEOTIDE SEQUENCE [LARGE SCALE GENOMIC DNA]</scope>
    <source>
        <strain evidence="4 5">CBS 102.39</strain>
    </source>
</reference>
<dbReference type="Gene3D" id="3.30.360.10">
    <property type="entry name" value="Dihydrodipicolinate Reductase, domain 2"/>
    <property type="match status" value="1"/>
</dbReference>
<evidence type="ECO:0000259" key="3">
    <source>
        <dbReference type="SMART" id="SM01003"/>
    </source>
</evidence>
<dbReference type="SMART" id="SM01003">
    <property type="entry name" value="AlaDh_PNT_N"/>
    <property type="match status" value="1"/>
</dbReference>
<keyword evidence="2" id="KW-0457">Lysine biosynthesis</keyword>
<dbReference type="Pfam" id="PF03435">
    <property type="entry name" value="Sacchrp_dh_NADP"/>
    <property type="match status" value="1"/>
</dbReference>
<evidence type="ECO:0000313" key="5">
    <source>
        <dbReference type="Proteomes" id="UP000521872"/>
    </source>
</evidence>
<dbReference type="CDD" id="cd12189">
    <property type="entry name" value="LKR_SDH_like"/>
    <property type="match status" value="1"/>
</dbReference>
<dbReference type="Gene3D" id="3.40.50.720">
    <property type="entry name" value="NAD(P)-binding Rossmann-like Domain"/>
    <property type="match status" value="2"/>
</dbReference>
<gene>
    <name evidence="4" type="ORF">D9613_009131</name>
</gene>
<dbReference type="Gene3D" id="1.10.1870.10">
    <property type="entry name" value="Domain 3, Saccharopine reductase"/>
    <property type="match status" value="1"/>
</dbReference>
<dbReference type="Pfam" id="PF16653">
    <property type="entry name" value="Sacchrp_dh_C"/>
    <property type="match status" value="1"/>
</dbReference>
<sequence length="1103" mass="120610">MSYPKNRVVPPSLRWTKQARKSNLKVGIRAEDPARIWERRAPLTPDAVYDLVSSGKAQVEVASSSKRIFSDTEYVKAGARIVPSLTDPDIIVGIKEPPISELTRPLTKKAKAPTHLMFSHTAKGQPYNMPLLSTFLTNNSQPDESYPRLVDYELLTDSRGKRTIGFGWYAGVAGVLESLASMAQSHLQLGVASPFLYTPRPHTLPNLSKLRASLREIGQTIATHGTPSELGPFIFGLTGTGQVAEGCLSMLQELPIQMVQVSELESLISGWRSSDVDLRKIYLVHAKPEDYLVRTDGGTYNRDRYYQSPQSYQSVFCDRIAPYLTLLLNGTGWSPSFPRLMTTTQLAIAQMKAQAHGGARCTNIGDISCDVEGGLEFMRQATTLSSPFYIERPANHPAHLPGVQIMSVDILPASIPHDASVHFSSKLAEYMRELVDYYNSTAYMNAFPVPLERATIAAEGQLRPKHQWLGRLVQEFRTMGKVVSSPAVAGGKTVDAGQTCAPERVEKKEKKEELVAKHEKPKEAGMLRKKRILMLGSGMVAGPAVDMIARSPDVELVIASDSSAELQQLSAPHYNVQIRIIDASKPNTYAPLIADSDVVMSLLPAAMHVDVAKLCIRYKKHLVTASYTSKQMQELDPEAKSSGVLLLNEIGLDPGIDHCSAMDMIHSLTKDGKIIESFTSFCGGLPCPEDSHVPLGYKFSWRPQGVLTAAMNEAKFLLNHRRIEVPGDRLLQSYFPSLPISPDLALEGLPNRNSYDYLKRYIPPGMKQRTFVRGTLRYPGFSSLMSSFRSLGLLNNHPKSKMELSSWEAFVVECMARLGSAGIGNRNRSGGAGGIRDALSDLIPKKDLDDLRVALEWLGLAKSDTMQTAAGASAMPPLPVGEHTPLDLFAYLLSQKLRYAKGERDMVVLAHEIITRSKSPSSSSSSSSDSGLWKTEVHTSTLISTATTTHDVGYPGERPASAMARTVGMPIAIAALLVAGSPSTLSQSAKKFKIGDFGLGVQIPTMRGLYRPILDSLRDVGIRMEEKTRVLLPRGVDRTVTVEDALVGAVEKPEGGGLGFGLGLTRGVPLHATSKNGNAWEPEADMGLDLDADRNWREEQARL</sequence>
<proteinExistence type="predicted"/>
<organism evidence="4 5">
    <name type="scientific">Agrocybe pediades</name>
    <dbReference type="NCBI Taxonomy" id="84607"/>
    <lineage>
        <taxon>Eukaryota</taxon>
        <taxon>Fungi</taxon>
        <taxon>Dikarya</taxon>
        <taxon>Basidiomycota</taxon>
        <taxon>Agaricomycotina</taxon>
        <taxon>Agaricomycetes</taxon>
        <taxon>Agaricomycetidae</taxon>
        <taxon>Agaricales</taxon>
        <taxon>Agaricineae</taxon>
        <taxon>Strophariaceae</taxon>
        <taxon>Agrocybe</taxon>
    </lineage>
</organism>
<dbReference type="GO" id="GO:0019878">
    <property type="term" value="P:lysine biosynthetic process via aminoadipic acid"/>
    <property type="evidence" value="ECO:0007669"/>
    <property type="project" value="TreeGrafter"/>
</dbReference>
<dbReference type="SUPFAM" id="SSF55347">
    <property type="entry name" value="Glyceraldehyde-3-phosphate dehydrogenase-like, C-terminal domain"/>
    <property type="match status" value="1"/>
</dbReference>
<dbReference type="EMBL" id="JAACJL010000002">
    <property type="protein sequence ID" value="KAF4622050.1"/>
    <property type="molecule type" value="Genomic_DNA"/>
</dbReference>